<sequence>MPNDELALTTSTGEVVKPKGNKRQQDKWFVYLDRTVLDIIMATEVSYITIESEDNTCLSSTPLSKRKGDNEVDDLSSTSKKQCSKIIKVEKNVEE</sequence>
<dbReference type="AlphaFoldDB" id="A0A3P6DHY3"/>
<evidence type="ECO:0000313" key="2">
    <source>
        <dbReference type="EMBL" id="VDD23714.1"/>
    </source>
</evidence>
<feature type="region of interest" description="Disordered" evidence="1">
    <location>
        <begin position="1"/>
        <end position="21"/>
    </location>
</feature>
<accession>A0A3P6DHY3</accession>
<protein>
    <submittedName>
        <fullName evidence="2">Uncharacterized protein</fullName>
    </submittedName>
</protein>
<organism evidence="2">
    <name type="scientific">Brassica campestris</name>
    <name type="common">Field mustard</name>
    <dbReference type="NCBI Taxonomy" id="3711"/>
    <lineage>
        <taxon>Eukaryota</taxon>
        <taxon>Viridiplantae</taxon>
        <taxon>Streptophyta</taxon>
        <taxon>Embryophyta</taxon>
        <taxon>Tracheophyta</taxon>
        <taxon>Spermatophyta</taxon>
        <taxon>Magnoliopsida</taxon>
        <taxon>eudicotyledons</taxon>
        <taxon>Gunneridae</taxon>
        <taxon>Pentapetalae</taxon>
        <taxon>rosids</taxon>
        <taxon>malvids</taxon>
        <taxon>Brassicales</taxon>
        <taxon>Brassicaceae</taxon>
        <taxon>Brassiceae</taxon>
        <taxon>Brassica</taxon>
    </lineage>
</organism>
<evidence type="ECO:0000256" key="1">
    <source>
        <dbReference type="SAM" id="MobiDB-lite"/>
    </source>
</evidence>
<proteinExistence type="predicted"/>
<gene>
    <name evidence="2" type="ORF">BRASC39T46206Z</name>
</gene>
<feature type="region of interest" description="Disordered" evidence="1">
    <location>
        <begin position="58"/>
        <end position="80"/>
    </location>
</feature>
<reference evidence="2" key="1">
    <citation type="submission" date="2018-11" db="EMBL/GenBank/DDBJ databases">
        <authorList>
            <consortium name="Genoscope - CEA"/>
            <person name="William W."/>
        </authorList>
    </citation>
    <scope>NUCLEOTIDE SEQUENCE</scope>
</reference>
<dbReference type="EMBL" id="LR031588">
    <property type="protein sequence ID" value="VDD23714.1"/>
    <property type="molecule type" value="Genomic_DNA"/>
</dbReference>
<name>A0A3P6DHY3_BRACM</name>